<evidence type="ECO:0000313" key="1">
    <source>
        <dbReference type="EMBL" id="UOD27267.1"/>
    </source>
</evidence>
<sequence length="76" mass="7948">MLLLMRQDSTRCEYQSITATELVYGLVGGAVALSSIGAKLADGDSDASLKTQLSGIAAGNILSDGVRQIRGQAEQY</sequence>
<protein>
    <recommendedName>
        <fullName evidence="3">Toxin CdiA</fullName>
    </recommendedName>
</protein>
<dbReference type="RefSeq" id="WP_243488543.1">
    <property type="nucleotide sequence ID" value="NZ_CP063361.1"/>
</dbReference>
<dbReference type="EMBL" id="CP063361">
    <property type="protein sequence ID" value="UOD27267.1"/>
    <property type="molecule type" value="Genomic_DNA"/>
</dbReference>
<reference evidence="1 2" key="1">
    <citation type="submission" date="2020-10" db="EMBL/GenBank/DDBJ databases">
        <title>Genome analysis of Massilia species.</title>
        <authorList>
            <person name="Jung D.-H."/>
        </authorList>
    </citation>
    <scope>NUCLEOTIDE SEQUENCE [LARGE SCALE GENOMIC DNA]</scope>
    <source>
        <strain evidence="2">sipir</strain>
    </source>
</reference>
<name>A0ABY3ZY46_9BURK</name>
<keyword evidence="2" id="KW-1185">Reference proteome</keyword>
<evidence type="ECO:0000313" key="2">
    <source>
        <dbReference type="Proteomes" id="UP000831532"/>
    </source>
</evidence>
<evidence type="ECO:0008006" key="3">
    <source>
        <dbReference type="Google" id="ProtNLM"/>
    </source>
</evidence>
<dbReference type="Proteomes" id="UP000831532">
    <property type="component" value="Chromosome"/>
</dbReference>
<accession>A0ABY3ZY46</accession>
<proteinExistence type="predicted"/>
<organism evidence="1 2">
    <name type="scientific">Massilia violaceinigra</name>
    <dbReference type="NCBI Taxonomy" id="2045208"/>
    <lineage>
        <taxon>Bacteria</taxon>
        <taxon>Pseudomonadati</taxon>
        <taxon>Pseudomonadota</taxon>
        <taxon>Betaproteobacteria</taxon>
        <taxon>Burkholderiales</taxon>
        <taxon>Oxalobacteraceae</taxon>
        <taxon>Telluria group</taxon>
        <taxon>Massilia</taxon>
    </lineage>
</organism>
<gene>
    <name evidence="1" type="ORF">INH39_17170</name>
</gene>